<organism evidence="2 3">
    <name type="scientific">Steinernema hermaphroditum</name>
    <dbReference type="NCBI Taxonomy" id="289476"/>
    <lineage>
        <taxon>Eukaryota</taxon>
        <taxon>Metazoa</taxon>
        <taxon>Ecdysozoa</taxon>
        <taxon>Nematoda</taxon>
        <taxon>Chromadorea</taxon>
        <taxon>Rhabditida</taxon>
        <taxon>Tylenchina</taxon>
        <taxon>Panagrolaimomorpha</taxon>
        <taxon>Strongyloidoidea</taxon>
        <taxon>Steinernematidae</taxon>
        <taxon>Steinernema</taxon>
    </lineage>
</organism>
<evidence type="ECO:0000256" key="1">
    <source>
        <dbReference type="SAM" id="Phobius"/>
    </source>
</evidence>
<keyword evidence="1" id="KW-0472">Membrane</keyword>
<name>A0AA39GMN8_9BILA</name>
<keyword evidence="1" id="KW-0812">Transmembrane</keyword>
<dbReference type="EMBL" id="JAUCMV010000033">
    <property type="protein sequence ID" value="KAK0390203.1"/>
    <property type="molecule type" value="Genomic_DNA"/>
</dbReference>
<evidence type="ECO:0000313" key="3">
    <source>
        <dbReference type="Proteomes" id="UP001175271"/>
    </source>
</evidence>
<evidence type="ECO:0000313" key="2">
    <source>
        <dbReference type="EMBL" id="KAK0390203.1"/>
    </source>
</evidence>
<accession>A0AA39GMN8</accession>
<feature type="transmembrane region" description="Helical" evidence="1">
    <location>
        <begin position="135"/>
        <end position="154"/>
    </location>
</feature>
<protein>
    <submittedName>
        <fullName evidence="2">Uncharacterized protein</fullName>
    </submittedName>
</protein>
<comment type="caution">
    <text evidence="2">The sequence shown here is derived from an EMBL/GenBank/DDBJ whole genome shotgun (WGS) entry which is preliminary data.</text>
</comment>
<feature type="transmembrane region" description="Helical" evidence="1">
    <location>
        <begin position="205"/>
        <end position="227"/>
    </location>
</feature>
<keyword evidence="3" id="KW-1185">Reference proteome</keyword>
<feature type="transmembrane region" description="Helical" evidence="1">
    <location>
        <begin position="104"/>
        <end position="129"/>
    </location>
</feature>
<gene>
    <name evidence="2" type="ORF">QR680_019430</name>
</gene>
<dbReference type="AlphaFoldDB" id="A0AA39GMN8"/>
<keyword evidence="1" id="KW-1133">Transmembrane helix</keyword>
<dbReference type="Proteomes" id="UP001175271">
    <property type="component" value="Unassembled WGS sequence"/>
</dbReference>
<feature type="transmembrane region" description="Helical" evidence="1">
    <location>
        <begin position="161"/>
        <end position="185"/>
    </location>
</feature>
<proteinExistence type="predicted"/>
<reference evidence="2" key="1">
    <citation type="submission" date="2023-06" db="EMBL/GenBank/DDBJ databases">
        <title>Genomic analysis of the entomopathogenic nematode Steinernema hermaphroditum.</title>
        <authorList>
            <person name="Schwarz E.M."/>
            <person name="Heppert J.K."/>
            <person name="Baniya A."/>
            <person name="Schwartz H.T."/>
            <person name="Tan C.-H."/>
            <person name="Antoshechkin I."/>
            <person name="Sternberg P.W."/>
            <person name="Goodrich-Blair H."/>
            <person name="Dillman A.R."/>
        </authorList>
    </citation>
    <scope>NUCLEOTIDE SEQUENCE</scope>
    <source>
        <strain evidence="2">PS9179</strain>
        <tissue evidence="2">Whole animal</tissue>
    </source>
</reference>
<sequence>MAAPPVAYRTNNAQQYTGSFPPTIYYRDTYGLQGNYERKFTESTTTEASDDTVTTKSTVRTTRNIHQPAAMMESQTSKGTVMTQSYHLEQMITNRLLLIHSRPLFILTLISMGASIQLLIFAIICLFYDGSPYNIALIAAIFFTLNTCLILYFIKRRTMEYMLIVCCVTTSYVSSQAWRCFFWTAYLANLLNSNRIVTNTRVAMYSLHMILTPIYATTSAIILYILFKNLRSISDGQVTKGYFISQPNLGHQTVLVPIELKQSHLNWS</sequence>